<dbReference type="PANTHER" id="PTHR14324:SF3">
    <property type="entry name" value="CONDENSIN-2 COMPLEX SUBUNIT H2"/>
    <property type="match status" value="1"/>
</dbReference>
<dbReference type="GO" id="GO:0000796">
    <property type="term" value="C:condensin complex"/>
    <property type="evidence" value="ECO:0007669"/>
    <property type="project" value="TreeGrafter"/>
</dbReference>
<dbReference type="PANTHER" id="PTHR14324">
    <property type="entry name" value="CONDENSIN-2 COMPLEX SUBUNIT H2"/>
    <property type="match status" value="1"/>
</dbReference>
<name>A0A093HU93_STRCA</name>
<organism evidence="4 5">
    <name type="scientific">Struthio camelus australis</name>
    <dbReference type="NCBI Taxonomy" id="441894"/>
    <lineage>
        <taxon>Eukaryota</taxon>
        <taxon>Metazoa</taxon>
        <taxon>Chordata</taxon>
        <taxon>Craniata</taxon>
        <taxon>Vertebrata</taxon>
        <taxon>Euteleostomi</taxon>
        <taxon>Archelosauria</taxon>
        <taxon>Archosauria</taxon>
        <taxon>Dinosauria</taxon>
        <taxon>Saurischia</taxon>
        <taxon>Theropoda</taxon>
        <taxon>Coelurosauria</taxon>
        <taxon>Aves</taxon>
        <taxon>Palaeognathae</taxon>
        <taxon>Struthioniformes</taxon>
        <taxon>Struthionidae</taxon>
        <taxon>Struthio</taxon>
    </lineage>
</organism>
<protein>
    <recommendedName>
        <fullName evidence="1">Condensin-2 complex subunit H2</fullName>
    </recommendedName>
    <alternativeName>
        <fullName evidence="3">Non-SMC condensin II complex subunit H2</fullName>
    </alternativeName>
</protein>
<dbReference type="Proteomes" id="UP000053584">
    <property type="component" value="Unassembled WGS sequence"/>
</dbReference>
<evidence type="ECO:0000313" key="4">
    <source>
        <dbReference type="EMBL" id="KFV86273.1"/>
    </source>
</evidence>
<keyword evidence="5" id="KW-1185">Reference proteome</keyword>
<dbReference type="AlphaFoldDB" id="A0A093HU93"/>
<accession>A0A093HU93</accession>
<dbReference type="InterPro" id="IPR031739">
    <property type="entry name" value="Ncaph2"/>
</dbReference>
<evidence type="ECO:0000256" key="3">
    <source>
        <dbReference type="ARBA" id="ARBA00030479"/>
    </source>
</evidence>
<feature type="non-terminal residue" evidence="4">
    <location>
        <position position="172"/>
    </location>
</feature>
<feature type="non-terminal residue" evidence="4">
    <location>
        <position position="1"/>
    </location>
</feature>
<gene>
    <name evidence="4" type="ORF">N308_15366</name>
</gene>
<sequence length="172" mass="19418">GAAGPDDDDNCEDDLPVVPEDNVEMTPAVDEHIEPQRVGLGRGSVEAMQLPCSLPPPRSLAALCTMFICVCFLRQEMLDPWQSLDPFGDSEDKPFKKGRPFVVPHGLDEVAGSKRKRKGPRKLQDFMKWFSATYNNVADGKKNRRKGPTFADLEVLYWKQLKERFAAQRKLQ</sequence>
<dbReference type="GO" id="GO:0010032">
    <property type="term" value="P:meiotic chromosome condensation"/>
    <property type="evidence" value="ECO:0007669"/>
    <property type="project" value="TreeGrafter"/>
</dbReference>
<evidence type="ECO:0000256" key="1">
    <source>
        <dbReference type="ARBA" id="ARBA00016903"/>
    </source>
</evidence>
<dbReference type="GO" id="GO:0005634">
    <property type="term" value="C:nucleus"/>
    <property type="evidence" value="ECO:0007669"/>
    <property type="project" value="TreeGrafter"/>
</dbReference>
<evidence type="ECO:0000256" key="2">
    <source>
        <dbReference type="ARBA" id="ARBA00023067"/>
    </source>
</evidence>
<dbReference type="EMBL" id="KL206838">
    <property type="protein sequence ID" value="KFV86273.1"/>
    <property type="molecule type" value="Genomic_DNA"/>
</dbReference>
<dbReference type="GO" id="GO:0003682">
    <property type="term" value="F:chromatin binding"/>
    <property type="evidence" value="ECO:0007669"/>
    <property type="project" value="TreeGrafter"/>
</dbReference>
<proteinExistence type="predicted"/>
<evidence type="ECO:0000313" key="5">
    <source>
        <dbReference type="Proteomes" id="UP000053584"/>
    </source>
</evidence>
<reference evidence="4 5" key="1">
    <citation type="submission" date="2014-04" db="EMBL/GenBank/DDBJ databases">
        <title>Genome evolution of avian class.</title>
        <authorList>
            <person name="Zhang G."/>
            <person name="Li C."/>
        </authorList>
    </citation>
    <scope>NUCLEOTIDE SEQUENCE [LARGE SCALE GENOMIC DNA]</scope>
    <source>
        <strain evidence="4">BGI_N308</strain>
    </source>
</reference>
<keyword evidence="2" id="KW-0226">DNA condensation</keyword>
<dbReference type="GO" id="GO:0051306">
    <property type="term" value="P:mitotic sister chromatid separation"/>
    <property type="evidence" value="ECO:0007669"/>
    <property type="project" value="TreeGrafter"/>
</dbReference>